<dbReference type="InterPro" id="IPR012338">
    <property type="entry name" value="Beta-lactam/transpept-like"/>
</dbReference>
<dbReference type="Gene3D" id="3.40.710.10">
    <property type="entry name" value="DD-peptidase/beta-lactamase superfamily"/>
    <property type="match status" value="1"/>
</dbReference>
<dbReference type="PANTHER" id="PTHR46825:SF8">
    <property type="entry name" value="BETA-LACTAMASE-RELATED"/>
    <property type="match status" value="1"/>
</dbReference>
<name>A0ABW9NQ70_9ACTN</name>
<accession>A0ABW9NQ70</accession>
<evidence type="ECO:0000256" key="1">
    <source>
        <dbReference type="SAM" id="MobiDB-lite"/>
    </source>
</evidence>
<comment type="caution">
    <text evidence="3">The sequence shown here is derived from an EMBL/GenBank/DDBJ whole genome shotgun (WGS) entry which is preliminary data.</text>
</comment>
<dbReference type="Proteomes" id="UP000460558">
    <property type="component" value="Unassembled WGS sequence"/>
</dbReference>
<reference evidence="3 4" key="1">
    <citation type="submission" date="2019-06" db="EMBL/GenBank/DDBJ databases">
        <title>Comparative genomics and metabolomics analyses of clavulanic acid producing Streptomyces species provides insight into specialized metabolism and evolution of beta-lactam biosynthetic gene clusters.</title>
        <authorList>
            <person name="Moore M.A."/>
            <person name="Cruz-Morales P."/>
            <person name="Barona Gomez F."/>
            <person name="Kapil T."/>
        </authorList>
    </citation>
    <scope>NUCLEOTIDE SEQUENCE [LARGE SCALE GENOMIC DNA]</scope>
    <source>
        <strain evidence="3 4">T-272</strain>
    </source>
</reference>
<dbReference type="Pfam" id="PF00144">
    <property type="entry name" value="Beta-lactamase"/>
    <property type="match status" value="1"/>
</dbReference>
<dbReference type="PANTHER" id="PTHR46825">
    <property type="entry name" value="D-ALANYL-D-ALANINE-CARBOXYPEPTIDASE/ENDOPEPTIDASE AMPH"/>
    <property type="match status" value="1"/>
</dbReference>
<feature type="compositionally biased region" description="Pro residues" evidence="1">
    <location>
        <begin position="61"/>
        <end position="71"/>
    </location>
</feature>
<dbReference type="RefSeq" id="WP_153481739.1">
    <property type="nucleotide sequence ID" value="NZ_VDEQ01000070.1"/>
</dbReference>
<gene>
    <name evidence="3" type="ORF">FFZ77_06925</name>
</gene>
<dbReference type="InterPro" id="IPR050491">
    <property type="entry name" value="AmpC-like"/>
</dbReference>
<keyword evidence="4" id="KW-1185">Reference proteome</keyword>
<dbReference type="EMBL" id="VDEQ01000070">
    <property type="protein sequence ID" value="MQS35353.1"/>
    <property type="molecule type" value="Genomic_DNA"/>
</dbReference>
<evidence type="ECO:0000259" key="2">
    <source>
        <dbReference type="Pfam" id="PF00144"/>
    </source>
</evidence>
<proteinExistence type="predicted"/>
<feature type="domain" description="Beta-lactamase-related" evidence="2">
    <location>
        <begin position="13"/>
        <end position="373"/>
    </location>
</feature>
<evidence type="ECO:0000313" key="4">
    <source>
        <dbReference type="Proteomes" id="UP000460558"/>
    </source>
</evidence>
<dbReference type="InterPro" id="IPR001466">
    <property type="entry name" value="Beta-lactam-related"/>
</dbReference>
<sequence>MSDASTAAALLDDGIRALLDDEHIPAAAGAVVRGADHTAAAAGHLTRTGASASAGAGPGADPGPGPGPGPDPGSGLDPGPGSGPGQRPVPAGPDTLFAVGSLTKTLTALLLAEMAATGAVAYDDPIEAHLPREAAPRPGGAAITLADLATHTGGLPRLPRNLYRRGLRQWRTDPYARYRLEDLYRATARLRPGDRPRRVRYSPFGVGLLGQLLANAAGVPYPELLTARVLGPLGMRDTCVPTAEVLTGRAATGHRRGRAVPHWRFDALSGAGALYSSAADLLRYLQALLNPASAPGPLSHALAAVREPWYPCGRGPDHKGLGWDIREVRGRTLIWHTGGTSGFTAFAGFSPDAGAGIAIVANATPTPRQPVIRAGRRLFRDAVFS</sequence>
<evidence type="ECO:0000313" key="3">
    <source>
        <dbReference type="EMBL" id="MQS35353.1"/>
    </source>
</evidence>
<protein>
    <submittedName>
        <fullName evidence="3">Beta-lactamase family protein</fullName>
    </submittedName>
</protein>
<dbReference type="SUPFAM" id="SSF56601">
    <property type="entry name" value="beta-lactamase/transpeptidase-like"/>
    <property type="match status" value="1"/>
</dbReference>
<feature type="region of interest" description="Disordered" evidence="1">
    <location>
        <begin position="45"/>
        <end position="96"/>
    </location>
</feature>
<organism evidence="3 4">
    <name type="scientific">Streptomyces katsurahamanus</name>
    <dbReference type="NCBI Taxonomy" id="2577098"/>
    <lineage>
        <taxon>Bacteria</taxon>
        <taxon>Bacillati</taxon>
        <taxon>Actinomycetota</taxon>
        <taxon>Actinomycetes</taxon>
        <taxon>Kitasatosporales</taxon>
        <taxon>Streptomycetaceae</taxon>
        <taxon>Streptomyces</taxon>
    </lineage>
</organism>